<dbReference type="AlphaFoldDB" id="A0A5M6CU77"/>
<keyword evidence="1" id="KW-0472">Membrane</keyword>
<keyword evidence="1" id="KW-1133">Transmembrane helix</keyword>
<proteinExistence type="predicted"/>
<protein>
    <submittedName>
        <fullName evidence="2">Uncharacterized protein</fullName>
    </submittedName>
</protein>
<evidence type="ECO:0000313" key="2">
    <source>
        <dbReference type="EMBL" id="KAA5537920.1"/>
    </source>
</evidence>
<feature type="transmembrane region" description="Helical" evidence="1">
    <location>
        <begin position="108"/>
        <end position="124"/>
    </location>
</feature>
<keyword evidence="3" id="KW-1185">Reference proteome</keyword>
<evidence type="ECO:0000313" key="3">
    <source>
        <dbReference type="Proteomes" id="UP000325141"/>
    </source>
</evidence>
<dbReference type="RefSeq" id="WP_150010657.1">
    <property type="nucleotide sequence ID" value="NZ_VWSG01000002.1"/>
</dbReference>
<feature type="transmembrane region" description="Helical" evidence="1">
    <location>
        <begin position="80"/>
        <end position="102"/>
    </location>
</feature>
<name>A0A5M6CU77_9FLAO</name>
<dbReference type="EMBL" id="VWSG01000002">
    <property type="protein sequence ID" value="KAA5537920.1"/>
    <property type="molecule type" value="Genomic_DNA"/>
</dbReference>
<sequence>MTNKLIVRMSKNIFLKDKNYTITVNEDEQTHILNITRNKIEIDLNNEFNKIEISSKNNSKSFLIKNGNNSVKFLNVYSNLTYEFALGAFIGFAFIASIIILLLSLNSGVNLLLIFIIFLPLFFLKKENFEDGFVIEELTK</sequence>
<accession>A0A5M6CU77</accession>
<keyword evidence="1" id="KW-0812">Transmembrane</keyword>
<gene>
    <name evidence="2" type="ORF">F0460_04470</name>
</gene>
<comment type="caution">
    <text evidence="2">The sequence shown here is derived from an EMBL/GenBank/DDBJ whole genome shotgun (WGS) entry which is preliminary data.</text>
</comment>
<dbReference type="Proteomes" id="UP000325141">
    <property type="component" value="Unassembled WGS sequence"/>
</dbReference>
<evidence type="ECO:0000256" key="1">
    <source>
        <dbReference type="SAM" id="Phobius"/>
    </source>
</evidence>
<reference evidence="2 3" key="1">
    <citation type="submission" date="2019-09" db="EMBL/GenBank/DDBJ databases">
        <title>Genome sequence and assembly of Flavobacterium sp.</title>
        <authorList>
            <person name="Chhetri G."/>
        </authorList>
    </citation>
    <scope>NUCLEOTIDE SEQUENCE [LARGE SCALE GENOMIC DNA]</scope>
    <source>
        <strain evidence="2 3">SNL9</strain>
    </source>
</reference>
<organism evidence="2 3">
    <name type="scientific">Paenimyroides baculatum</name>
    <dbReference type="NCBI Taxonomy" id="2608000"/>
    <lineage>
        <taxon>Bacteria</taxon>
        <taxon>Pseudomonadati</taxon>
        <taxon>Bacteroidota</taxon>
        <taxon>Flavobacteriia</taxon>
        <taxon>Flavobacteriales</taxon>
        <taxon>Flavobacteriaceae</taxon>
        <taxon>Paenimyroides</taxon>
    </lineage>
</organism>